<evidence type="ECO:0000313" key="12">
    <source>
        <dbReference type="EMBL" id="HEG92112.1"/>
    </source>
</evidence>
<dbReference type="GO" id="GO:0005886">
    <property type="term" value="C:plasma membrane"/>
    <property type="evidence" value="ECO:0007669"/>
    <property type="project" value="UniProtKB-SubCell"/>
</dbReference>
<evidence type="ECO:0000259" key="11">
    <source>
        <dbReference type="Pfam" id="PF13490"/>
    </source>
</evidence>
<accession>A0A831X8B0</accession>
<name>A0A831X8B0_9BACT</name>
<evidence type="ECO:0000256" key="3">
    <source>
        <dbReference type="ARBA" id="ARBA00022475"/>
    </source>
</evidence>
<dbReference type="InterPro" id="IPR018764">
    <property type="entry name" value="RskA_C"/>
</dbReference>
<evidence type="ECO:0000256" key="8">
    <source>
        <dbReference type="ARBA" id="ARBA00030803"/>
    </source>
</evidence>
<evidence type="ECO:0000256" key="7">
    <source>
        <dbReference type="ARBA" id="ARBA00029829"/>
    </source>
</evidence>
<keyword evidence="5 9" id="KW-1133">Transmembrane helix</keyword>
<dbReference type="PANTHER" id="PTHR37461">
    <property type="entry name" value="ANTI-SIGMA-K FACTOR RSKA"/>
    <property type="match status" value="1"/>
</dbReference>
<feature type="domain" description="Putative zinc-finger" evidence="11">
    <location>
        <begin position="26"/>
        <end position="57"/>
    </location>
</feature>
<dbReference type="Pfam" id="PF10099">
    <property type="entry name" value="RskA_C"/>
    <property type="match status" value="1"/>
</dbReference>
<dbReference type="InterPro" id="IPR027383">
    <property type="entry name" value="Znf_put"/>
</dbReference>
<dbReference type="InterPro" id="IPR051474">
    <property type="entry name" value="Anti-sigma-K/W_factor"/>
</dbReference>
<evidence type="ECO:0000256" key="6">
    <source>
        <dbReference type="ARBA" id="ARBA00023136"/>
    </source>
</evidence>
<dbReference type="EMBL" id="DSIY01000276">
    <property type="protein sequence ID" value="HEG92112.1"/>
    <property type="molecule type" value="Genomic_DNA"/>
</dbReference>
<protein>
    <recommendedName>
        <fullName evidence="8">Regulator of SigK</fullName>
    </recommendedName>
    <alternativeName>
        <fullName evidence="7">Sigma-K anti-sigma factor RskA</fullName>
    </alternativeName>
</protein>
<evidence type="ECO:0000256" key="2">
    <source>
        <dbReference type="ARBA" id="ARBA00004236"/>
    </source>
</evidence>
<organism evidence="12">
    <name type="scientific">Thermorudis peleae</name>
    <dbReference type="NCBI Taxonomy" id="1382356"/>
    <lineage>
        <taxon>Bacteria</taxon>
        <taxon>Pseudomonadati</taxon>
        <taxon>Thermomicrobiota</taxon>
        <taxon>Thermomicrobia</taxon>
        <taxon>Thermomicrobia incertae sedis</taxon>
        <taxon>Thermorudis</taxon>
    </lineage>
</organism>
<dbReference type="AlphaFoldDB" id="A0A831X8B0"/>
<feature type="domain" description="Anti-sigma K factor RskA C-terminal" evidence="10">
    <location>
        <begin position="127"/>
        <end position="245"/>
    </location>
</feature>
<evidence type="ECO:0000256" key="1">
    <source>
        <dbReference type="ARBA" id="ARBA00004167"/>
    </source>
</evidence>
<evidence type="ECO:0000256" key="9">
    <source>
        <dbReference type="SAM" id="Phobius"/>
    </source>
</evidence>
<gene>
    <name evidence="12" type="ORF">ENP34_11850</name>
</gene>
<dbReference type="GO" id="GO:0006417">
    <property type="term" value="P:regulation of translation"/>
    <property type="evidence" value="ECO:0007669"/>
    <property type="project" value="TreeGrafter"/>
</dbReference>
<keyword evidence="3" id="KW-1003">Cell membrane</keyword>
<keyword evidence="6 9" id="KW-0472">Membrane</keyword>
<evidence type="ECO:0000256" key="4">
    <source>
        <dbReference type="ARBA" id="ARBA00022692"/>
    </source>
</evidence>
<comment type="caution">
    <text evidence="12">The sequence shown here is derived from an EMBL/GenBank/DDBJ whole genome shotgun (WGS) entry which is preliminary data.</text>
</comment>
<dbReference type="PANTHER" id="PTHR37461:SF1">
    <property type="entry name" value="ANTI-SIGMA-K FACTOR RSKA"/>
    <property type="match status" value="1"/>
</dbReference>
<comment type="subcellular location">
    <subcellularLocation>
        <location evidence="2">Cell membrane</location>
    </subcellularLocation>
    <subcellularLocation>
        <location evidence="1">Membrane</location>
        <topology evidence="1">Single-pass membrane protein</topology>
    </subcellularLocation>
</comment>
<sequence length="257" mass="27890">MTCWSHLRYGARAVPATVPDQDHAHYQELLGAYALGALPDAERAALDQHLASCAACRQELRSLLAAARALALSVDERAPSSSLRERIRSAALEERERAAPAAERESPPRASRIVALHERRQLIPWLAAAVLLLFSVAMLAWNLQLRQEIESIALQPAAAPQAHGQVIYLRNWNIVLITVEDLPPLQPGQVYQVWLIEGNRPLSAGVFDQPDGRFAVAADIADYSAIAITIEQGPLGNPAPTSEPIVIAELPHQPGAS</sequence>
<keyword evidence="4 9" id="KW-0812">Transmembrane</keyword>
<dbReference type="GO" id="GO:0016989">
    <property type="term" value="F:sigma factor antagonist activity"/>
    <property type="evidence" value="ECO:0007669"/>
    <property type="project" value="TreeGrafter"/>
</dbReference>
<evidence type="ECO:0000256" key="5">
    <source>
        <dbReference type="ARBA" id="ARBA00022989"/>
    </source>
</evidence>
<reference evidence="12" key="1">
    <citation type="journal article" date="2020" name="mSystems">
        <title>Genome- and Community-Level Interaction Insights into Carbon Utilization and Element Cycling Functions of Hydrothermarchaeota in Hydrothermal Sediment.</title>
        <authorList>
            <person name="Zhou Z."/>
            <person name="Liu Y."/>
            <person name="Xu W."/>
            <person name="Pan J."/>
            <person name="Luo Z.H."/>
            <person name="Li M."/>
        </authorList>
    </citation>
    <scope>NUCLEOTIDE SEQUENCE [LARGE SCALE GENOMIC DNA]</scope>
    <source>
        <strain evidence="12">SpSt-210</strain>
    </source>
</reference>
<dbReference type="Gene3D" id="1.10.10.1320">
    <property type="entry name" value="Anti-sigma factor, zinc-finger domain"/>
    <property type="match status" value="1"/>
</dbReference>
<dbReference type="Pfam" id="PF13490">
    <property type="entry name" value="zf-HC2"/>
    <property type="match status" value="1"/>
</dbReference>
<feature type="transmembrane region" description="Helical" evidence="9">
    <location>
        <begin position="122"/>
        <end position="141"/>
    </location>
</feature>
<evidence type="ECO:0000259" key="10">
    <source>
        <dbReference type="Pfam" id="PF10099"/>
    </source>
</evidence>
<dbReference type="InterPro" id="IPR041916">
    <property type="entry name" value="Anti_sigma_zinc_sf"/>
</dbReference>
<proteinExistence type="predicted"/>